<evidence type="ECO:0000256" key="6">
    <source>
        <dbReference type="SAM" id="MobiDB-lite"/>
    </source>
</evidence>
<evidence type="ECO:0000313" key="9">
    <source>
        <dbReference type="Proteomes" id="UP001235840"/>
    </source>
</evidence>
<dbReference type="PROSITE" id="PS51379">
    <property type="entry name" value="4FE4S_FER_2"/>
    <property type="match status" value="2"/>
</dbReference>
<feature type="compositionally biased region" description="Low complexity" evidence="6">
    <location>
        <begin position="391"/>
        <end position="410"/>
    </location>
</feature>
<evidence type="ECO:0000259" key="7">
    <source>
        <dbReference type="PROSITE" id="PS51379"/>
    </source>
</evidence>
<dbReference type="PANTHER" id="PTHR32479:SF17">
    <property type="entry name" value="GLYCOLATE OXIDASE IRON-SULFUR SUBUNIT"/>
    <property type="match status" value="1"/>
</dbReference>
<evidence type="ECO:0000256" key="5">
    <source>
        <dbReference type="ARBA" id="ARBA00023014"/>
    </source>
</evidence>
<keyword evidence="4" id="KW-0408">Iron</keyword>
<reference evidence="8 9" key="1">
    <citation type="submission" date="2023-07" db="EMBL/GenBank/DDBJ databases">
        <title>Genomic Encyclopedia of Type Strains, Phase IV (KMG-IV): sequencing the most valuable type-strain genomes for metagenomic binning, comparative biology and taxonomic classification.</title>
        <authorList>
            <person name="Goeker M."/>
        </authorList>
    </citation>
    <scope>NUCLEOTIDE SEQUENCE [LARGE SCALE GENOMIC DNA]</scope>
    <source>
        <strain evidence="8 9">DSM 12751</strain>
    </source>
</reference>
<dbReference type="InterPro" id="IPR009051">
    <property type="entry name" value="Helical_ferredxn"/>
</dbReference>
<dbReference type="Pfam" id="PF02754">
    <property type="entry name" value="CCG"/>
    <property type="match status" value="2"/>
</dbReference>
<evidence type="ECO:0000256" key="4">
    <source>
        <dbReference type="ARBA" id="ARBA00023004"/>
    </source>
</evidence>
<dbReference type="InterPro" id="IPR004017">
    <property type="entry name" value="Cys_rich_dom"/>
</dbReference>
<keyword evidence="3" id="KW-0677">Repeat</keyword>
<dbReference type="InterPro" id="IPR017900">
    <property type="entry name" value="4Fe4S_Fe_S_CS"/>
</dbReference>
<keyword evidence="5" id="KW-0411">Iron-sulfur</keyword>
<feature type="region of interest" description="Disordered" evidence="6">
    <location>
        <begin position="378"/>
        <end position="417"/>
    </location>
</feature>
<dbReference type="RefSeq" id="WP_307394400.1">
    <property type="nucleotide sequence ID" value="NZ_BAAADK010000020.1"/>
</dbReference>
<dbReference type="Pfam" id="PF13183">
    <property type="entry name" value="Fer4_8"/>
    <property type="match status" value="1"/>
</dbReference>
<evidence type="ECO:0000256" key="3">
    <source>
        <dbReference type="ARBA" id="ARBA00022737"/>
    </source>
</evidence>
<feature type="domain" description="4Fe-4S ferredoxin-type" evidence="7">
    <location>
        <begin position="114"/>
        <end position="137"/>
    </location>
</feature>
<dbReference type="InterPro" id="IPR017896">
    <property type="entry name" value="4Fe4S_Fe-S-bd"/>
</dbReference>
<keyword evidence="9" id="KW-1185">Reference proteome</keyword>
<organism evidence="8 9">
    <name type="scientific">Caldalkalibacillus horti</name>
    <dbReference type="NCBI Taxonomy" id="77523"/>
    <lineage>
        <taxon>Bacteria</taxon>
        <taxon>Bacillati</taxon>
        <taxon>Bacillota</taxon>
        <taxon>Bacilli</taxon>
        <taxon>Bacillales</taxon>
        <taxon>Bacillaceae</taxon>
        <taxon>Caldalkalibacillus</taxon>
    </lineage>
</organism>
<keyword evidence="2" id="KW-0479">Metal-binding</keyword>
<comment type="caution">
    <text evidence="8">The sequence shown here is derived from an EMBL/GenBank/DDBJ whole genome shotgun (WGS) entry which is preliminary data.</text>
</comment>
<protein>
    <submittedName>
        <fullName evidence="8">Glycolate oxidase iron-sulfur subunit</fullName>
    </submittedName>
</protein>
<sequence>MNTQLQKPVKQDKADHLQESIKQHKAMSQQVVRHDKPLPQQGVKQYKTLPEAEKIQRDFQQKMDIEELMNCTRCGFCQPSCPTFVQTEGKEAASPRGRIALMKGVVDGVIEPDEHFERELSLCLGCRACETACPSGVNYGQLLEQARAILHEHKTYSWPIRLFRSIFFKKVLPSAPVLKTIGSLLWVYQRSGLQWLVRKTKLLHILLPKSMVSMERIVPDISSPKELWKKEMNSVLSDASDQTSASSRVQFFKGCIMDMMFHQTNQRTVKLAQRAGFNVHVPQAQTCCGALHAHAGDIQTSKELAKRNIEVFEQGEQLNDPVASTTLQILTNAGGCGAFLMEYPHLLKDEPEWKSRAERFASRIVDISEWLIENADEYEEPVKTPTPTPTASPTASPTLTSTVPQTPSSSQRAVLSSESFNSKNLPASFNSQSSISEEVITYQDSCHLRHGMKVNHAPRQLLHQTEGTQFVELKNANMCCGSAGIYNIMEQEMSMKVLDHKMQDVKKTQAKTIITSNPGCLLQMQLGIEREGLGNQMKAVHLVDFLYEQEEIKRRHGEKA</sequence>
<proteinExistence type="predicted"/>
<dbReference type="EMBL" id="JAUSTY010000008">
    <property type="protein sequence ID" value="MDQ0166303.1"/>
    <property type="molecule type" value="Genomic_DNA"/>
</dbReference>
<dbReference type="Proteomes" id="UP001235840">
    <property type="component" value="Unassembled WGS sequence"/>
</dbReference>
<dbReference type="PROSITE" id="PS00198">
    <property type="entry name" value="4FE4S_FER_1"/>
    <property type="match status" value="1"/>
</dbReference>
<evidence type="ECO:0000256" key="1">
    <source>
        <dbReference type="ARBA" id="ARBA00022485"/>
    </source>
</evidence>
<dbReference type="SUPFAM" id="SSF46548">
    <property type="entry name" value="alpha-helical ferredoxin"/>
    <property type="match status" value="1"/>
</dbReference>
<name>A0ABT9VZ75_9BACI</name>
<dbReference type="Gene3D" id="1.10.1060.10">
    <property type="entry name" value="Alpha-helical ferredoxin"/>
    <property type="match status" value="1"/>
</dbReference>
<feature type="domain" description="4Fe-4S ferredoxin-type" evidence="7">
    <location>
        <begin position="61"/>
        <end position="91"/>
    </location>
</feature>
<accession>A0ABT9VZ75</accession>
<evidence type="ECO:0000256" key="2">
    <source>
        <dbReference type="ARBA" id="ARBA00022723"/>
    </source>
</evidence>
<dbReference type="PANTHER" id="PTHR32479">
    <property type="entry name" value="GLYCOLATE OXIDASE IRON-SULFUR SUBUNIT"/>
    <property type="match status" value="1"/>
</dbReference>
<gene>
    <name evidence="8" type="ORF">J2S11_002207</name>
</gene>
<keyword evidence="1" id="KW-0004">4Fe-4S</keyword>
<evidence type="ECO:0000313" key="8">
    <source>
        <dbReference type="EMBL" id="MDQ0166303.1"/>
    </source>
</evidence>